<keyword evidence="2" id="KW-1185">Reference proteome</keyword>
<evidence type="ECO:0000313" key="2">
    <source>
        <dbReference type="Proteomes" id="UP000310108"/>
    </source>
</evidence>
<reference evidence="1 2" key="1">
    <citation type="journal article" date="2019" name="PLoS ONE">
        <title>Comparative genome analysis indicates high evolutionary potential of pathogenicity genes in Colletotrichum tanaceti.</title>
        <authorList>
            <person name="Lelwala R.V."/>
            <person name="Korhonen P.K."/>
            <person name="Young N.D."/>
            <person name="Scott J.B."/>
            <person name="Ades P.A."/>
            <person name="Gasser R.B."/>
            <person name="Taylor P.W.J."/>
        </authorList>
    </citation>
    <scope>NUCLEOTIDE SEQUENCE [LARGE SCALE GENOMIC DNA]</scope>
    <source>
        <strain evidence="1">BRIP57314</strain>
    </source>
</reference>
<dbReference type="Proteomes" id="UP000310108">
    <property type="component" value="Unassembled WGS sequence"/>
</dbReference>
<accession>A0A4U6XHA9</accession>
<sequence>MSSTVSPRFSVEAQNAVAAIRWSRSKISLHINPFIPSKLERPKDMPILIIAHIKLDGESYIILERKRHEAGKKHYITAPAKIYKPGAALGRPHGETSLKAEIFARSVDSIHGWATIELEASSENNQVKTEDGITNLIDLSKMETLYLPKNKLYEKLQKLQQFGLEIDNHLMSWALRRKESYECIDEVDW</sequence>
<name>A0A4U6XHA9_9PEZI</name>
<protein>
    <submittedName>
        <fullName evidence="1">Uncharacterized protein</fullName>
    </submittedName>
</protein>
<gene>
    <name evidence="1" type="ORF">CTA1_1786</name>
</gene>
<dbReference type="AlphaFoldDB" id="A0A4U6XHA9"/>
<comment type="caution">
    <text evidence="1">The sequence shown here is derived from an EMBL/GenBank/DDBJ whole genome shotgun (WGS) entry which is preliminary data.</text>
</comment>
<evidence type="ECO:0000313" key="1">
    <source>
        <dbReference type="EMBL" id="TKW54682.1"/>
    </source>
</evidence>
<proteinExistence type="predicted"/>
<organism evidence="1 2">
    <name type="scientific">Colletotrichum tanaceti</name>
    <dbReference type="NCBI Taxonomy" id="1306861"/>
    <lineage>
        <taxon>Eukaryota</taxon>
        <taxon>Fungi</taxon>
        <taxon>Dikarya</taxon>
        <taxon>Ascomycota</taxon>
        <taxon>Pezizomycotina</taxon>
        <taxon>Sordariomycetes</taxon>
        <taxon>Hypocreomycetidae</taxon>
        <taxon>Glomerellales</taxon>
        <taxon>Glomerellaceae</taxon>
        <taxon>Colletotrichum</taxon>
        <taxon>Colletotrichum destructivum species complex</taxon>
    </lineage>
</organism>
<dbReference type="EMBL" id="PJEX01000126">
    <property type="protein sequence ID" value="TKW54682.1"/>
    <property type="molecule type" value="Genomic_DNA"/>
</dbReference>